<protein>
    <submittedName>
        <fullName evidence="1">Uncharacterized protein</fullName>
    </submittedName>
</protein>
<comment type="caution">
    <text evidence="1">The sequence shown here is derived from an EMBL/GenBank/DDBJ whole genome shotgun (WGS) entry which is preliminary data.</text>
</comment>
<dbReference type="RefSeq" id="XP_001732561.1">
    <property type="nucleotide sequence ID" value="XM_001732509.1"/>
</dbReference>
<keyword evidence="2" id="KW-1185">Reference proteome</keyword>
<dbReference type="AlphaFoldDB" id="A8PSY2"/>
<dbReference type="EMBL" id="AAYY01000001">
    <property type="protein sequence ID" value="EDP45347.1"/>
    <property type="molecule type" value="Genomic_DNA"/>
</dbReference>
<gene>
    <name evidence="1" type="ORF">MGL_0336</name>
</gene>
<evidence type="ECO:0000313" key="1">
    <source>
        <dbReference type="EMBL" id="EDP45347.1"/>
    </source>
</evidence>
<dbReference type="InParanoid" id="A8PSY2"/>
<dbReference type="Proteomes" id="UP000008837">
    <property type="component" value="Unassembled WGS sequence"/>
</dbReference>
<sequence>MREIDFNNRPVIRSQTLQFVLDVPLVAQALGFVQNILNNHPILQRVVDLYECLFIRILAFAMPLLNRVNKPLKQADDYAVQTLKFVKGKVPYPFEASWSDLYARGKGNINQAHQMSQDIYESHIKAPAKSIYEQTGKAVEQLQQNENAYVQKTGSTIAALHEKFLGLSKEMSDKTSQEVAEGEKKASGMVNGLLSEIEGLEKFATTLPAEAQKRLEPYVNVLSSTYKDLSKEAVDNKVPIRERLNKAASYLQNNTLPELQNVISTALKSDKKSD</sequence>
<accession>A8PSY2</accession>
<reference evidence="1 2" key="1">
    <citation type="journal article" date="2007" name="Proc. Natl. Acad. Sci. U.S.A.">
        <title>Dandruff-associated Malassezia genomes reveal convergent and divergent virulence traits shared with plant and human fungal pathogens.</title>
        <authorList>
            <person name="Xu J."/>
            <person name="Saunders C.W."/>
            <person name="Hu P."/>
            <person name="Grant R.A."/>
            <person name="Boekhout T."/>
            <person name="Kuramae E.E."/>
            <person name="Kronstad J.W."/>
            <person name="Deangelis Y.M."/>
            <person name="Reeder N.L."/>
            <person name="Johnstone K.R."/>
            <person name="Leland M."/>
            <person name="Fieno A.M."/>
            <person name="Begley W.M."/>
            <person name="Sun Y."/>
            <person name="Lacey M.P."/>
            <person name="Chaudhary T."/>
            <person name="Keough T."/>
            <person name="Chu L."/>
            <person name="Sears R."/>
            <person name="Yuan B."/>
            <person name="Dawson T.L.Jr."/>
        </authorList>
    </citation>
    <scope>NUCLEOTIDE SEQUENCE [LARGE SCALE GENOMIC DNA]</scope>
    <source>
        <strain evidence="2">ATCC MYA-4612 / CBS 7966</strain>
    </source>
</reference>
<proteinExistence type="predicted"/>
<evidence type="ECO:0000313" key="2">
    <source>
        <dbReference type="Proteomes" id="UP000008837"/>
    </source>
</evidence>
<dbReference type="OrthoDB" id="376826at2759"/>
<dbReference type="OMA" id="KYTEPIQ"/>
<dbReference type="KEGG" id="mgl:MGL_0336"/>
<organism evidence="1 2">
    <name type="scientific">Malassezia globosa (strain ATCC MYA-4612 / CBS 7966)</name>
    <name type="common">Dandruff-associated fungus</name>
    <dbReference type="NCBI Taxonomy" id="425265"/>
    <lineage>
        <taxon>Eukaryota</taxon>
        <taxon>Fungi</taxon>
        <taxon>Dikarya</taxon>
        <taxon>Basidiomycota</taxon>
        <taxon>Ustilaginomycotina</taxon>
        <taxon>Malasseziomycetes</taxon>
        <taxon>Malasseziales</taxon>
        <taxon>Malasseziaceae</taxon>
        <taxon>Malassezia</taxon>
    </lineage>
</organism>
<dbReference type="GeneID" id="5856867"/>
<dbReference type="STRING" id="425265.A8PSY2"/>
<name>A8PSY2_MALGO</name>
<dbReference type="VEuPathDB" id="FungiDB:MGL_0336"/>